<proteinExistence type="predicted"/>
<protein>
    <submittedName>
        <fullName evidence="4">ATP-binding cassette domain-containing protein</fullName>
    </submittedName>
</protein>
<evidence type="ECO:0000313" key="5">
    <source>
        <dbReference type="Proteomes" id="UP001205603"/>
    </source>
</evidence>
<dbReference type="InterPro" id="IPR003593">
    <property type="entry name" value="AAA+_ATPase"/>
</dbReference>
<sequence length="228" mass="25921">MEQKLLVQYDKVEICRQELIILKDVDFKLYTGEFVYFIGRVGTGKSSLLKTMYAEIPVSGGEASVLGYDMNALRRKDVPMLRRQIGIVFQDFQLLTDRSVNDNLSFVLKATGWKNKAEIAERVEEVLVQVGMQNKAYKMPHELSGGEQQRIVIARALLNSPKIIMADEPTGNLDPQTGKQIVSLLHDICRKDTAVIMTTHNHHLVEEFPGRILKCENKRFVEVSDVKE</sequence>
<dbReference type="Proteomes" id="UP001205603">
    <property type="component" value="Unassembled WGS sequence"/>
</dbReference>
<dbReference type="PANTHER" id="PTHR24220">
    <property type="entry name" value="IMPORT ATP-BINDING PROTEIN"/>
    <property type="match status" value="1"/>
</dbReference>
<dbReference type="SUPFAM" id="SSF52540">
    <property type="entry name" value="P-loop containing nucleoside triphosphate hydrolases"/>
    <property type="match status" value="1"/>
</dbReference>
<dbReference type="PROSITE" id="PS50893">
    <property type="entry name" value="ABC_TRANSPORTER_2"/>
    <property type="match status" value="1"/>
</dbReference>
<keyword evidence="2 4" id="KW-0067">ATP-binding</keyword>
<keyword evidence="1" id="KW-0547">Nucleotide-binding</keyword>
<feature type="domain" description="ABC transporter" evidence="3">
    <location>
        <begin position="7"/>
        <end position="228"/>
    </location>
</feature>
<dbReference type="RefSeq" id="WP_255026957.1">
    <property type="nucleotide sequence ID" value="NZ_JANDHW010000006.1"/>
</dbReference>
<dbReference type="GO" id="GO:0005524">
    <property type="term" value="F:ATP binding"/>
    <property type="evidence" value="ECO:0007669"/>
    <property type="project" value="UniProtKB-KW"/>
</dbReference>
<dbReference type="InterPro" id="IPR015854">
    <property type="entry name" value="ABC_transpr_LolD-like"/>
</dbReference>
<dbReference type="Pfam" id="PF00005">
    <property type="entry name" value="ABC_tran"/>
    <property type="match status" value="1"/>
</dbReference>
<comment type="caution">
    <text evidence="4">The sequence shown here is derived from an EMBL/GenBank/DDBJ whole genome shotgun (WGS) entry which is preliminary data.</text>
</comment>
<dbReference type="InterPro" id="IPR017871">
    <property type="entry name" value="ABC_transporter-like_CS"/>
</dbReference>
<evidence type="ECO:0000313" key="4">
    <source>
        <dbReference type="EMBL" id="MCP9611863.1"/>
    </source>
</evidence>
<organism evidence="4 5">
    <name type="scientific">Coprobacter tertius</name>
    <dbReference type="NCBI Taxonomy" id="2944915"/>
    <lineage>
        <taxon>Bacteria</taxon>
        <taxon>Pseudomonadati</taxon>
        <taxon>Bacteroidota</taxon>
        <taxon>Bacteroidia</taxon>
        <taxon>Bacteroidales</taxon>
        <taxon>Barnesiellaceae</taxon>
        <taxon>Coprobacter</taxon>
    </lineage>
</organism>
<evidence type="ECO:0000259" key="3">
    <source>
        <dbReference type="PROSITE" id="PS50893"/>
    </source>
</evidence>
<dbReference type="SMART" id="SM00382">
    <property type="entry name" value="AAA"/>
    <property type="match status" value="1"/>
</dbReference>
<dbReference type="PANTHER" id="PTHR24220:SF470">
    <property type="entry name" value="CELL DIVISION ATP-BINDING PROTEIN FTSE"/>
    <property type="match status" value="1"/>
</dbReference>
<reference evidence="4 5" key="1">
    <citation type="submission" date="2022-07" db="EMBL/GenBank/DDBJ databases">
        <title>Fecal culturing of patients with breast cancer.</title>
        <authorList>
            <person name="Teng N.M.Y."/>
            <person name="Kiu R."/>
            <person name="Evans R."/>
            <person name="Baker D.J."/>
            <person name="Zenner C."/>
            <person name="Robinson S.D."/>
            <person name="Hall L.J."/>
        </authorList>
    </citation>
    <scope>NUCLEOTIDE SEQUENCE [LARGE SCALE GENOMIC DNA]</scope>
    <source>
        <strain evidence="4 5">LH1063</strain>
    </source>
</reference>
<evidence type="ECO:0000256" key="2">
    <source>
        <dbReference type="ARBA" id="ARBA00022840"/>
    </source>
</evidence>
<dbReference type="PROSITE" id="PS00211">
    <property type="entry name" value="ABC_TRANSPORTER_1"/>
    <property type="match status" value="1"/>
</dbReference>
<accession>A0ABT1MGV4</accession>
<dbReference type="EMBL" id="JANDHW010000006">
    <property type="protein sequence ID" value="MCP9611863.1"/>
    <property type="molecule type" value="Genomic_DNA"/>
</dbReference>
<keyword evidence="5" id="KW-1185">Reference proteome</keyword>
<evidence type="ECO:0000256" key="1">
    <source>
        <dbReference type="ARBA" id="ARBA00022741"/>
    </source>
</evidence>
<gene>
    <name evidence="4" type="ORF">NMU02_07135</name>
</gene>
<dbReference type="InterPro" id="IPR003439">
    <property type="entry name" value="ABC_transporter-like_ATP-bd"/>
</dbReference>
<dbReference type="Gene3D" id="3.40.50.300">
    <property type="entry name" value="P-loop containing nucleotide triphosphate hydrolases"/>
    <property type="match status" value="1"/>
</dbReference>
<dbReference type="InterPro" id="IPR027417">
    <property type="entry name" value="P-loop_NTPase"/>
</dbReference>
<name>A0ABT1MGV4_9BACT</name>